<name>A0ABU7M601_9BACT</name>
<organism evidence="1 2">
    <name type="scientific">Campylobacter porcelli</name>
    <dbReference type="NCBI Taxonomy" id="1660073"/>
    <lineage>
        <taxon>Bacteria</taxon>
        <taxon>Pseudomonadati</taxon>
        <taxon>Campylobacterota</taxon>
        <taxon>Epsilonproteobacteria</taxon>
        <taxon>Campylobacterales</taxon>
        <taxon>Campylobacteraceae</taxon>
        <taxon>Campylobacter</taxon>
    </lineage>
</organism>
<dbReference type="RefSeq" id="WP_330526457.1">
    <property type="nucleotide sequence ID" value="NZ_JAZBRD010000013.1"/>
</dbReference>
<gene>
    <name evidence="1" type="ORF">V2I23_07525</name>
</gene>
<accession>A0ABU7M601</accession>
<dbReference type="EMBL" id="JAZBRD010000013">
    <property type="protein sequence ID" value="MEE3745127.1"/>
    <property type="molecule type" value="Genomic_DNA"/>
</dbReference>
<protein>
    <submittedName>
        <fullName evidence="1">Uncharacterized protein</fullName>
    </submittedName>
</protein>
<evidence type="ECO:0000313" key="2">
    <source>
        <dbReference type="Proteomes" id="UP001331664"/>
    </source>
</evidence>
<reference evidence="1 2" key="1">
    <citation type="submission" date="2024-01" db="EMBL/GenBank/DDBJ databases">
        <title>Campylobacter porcellus sp. nov.</title>
        <authorList>
            <person name="Papic B."/>
            <person name="Gruntar I."/>
        </authorList>
    </citation>
    <scope>NUCLEOTIDE SEQUENCE [LARGE SCALE GENOMIC DNA]</scope>
    <source>
        <strain evidence="1 2">CX2-4855-23</strain>
    </source>
</reference>
<keyword evidence="2" id="KW-1185">Reference proteome</keyword>
<dbReference type="Proteomes" id="UP001331664">
    <property type="component" value="Unassembled WGS sequence"/>
</dbReference>
<sequence length="131" mass="14898">MEILEQKFSVDEQFLSKIQGLRGLTLKKLYSKDMNKQRADEIAELVASNLPALIAKIERLELAVEQAHMKRMMSLDSAFSDYANAKFGGEFSAIFTSLDNICKLHGTELKIRTKEDLKTFVNSGDGKLYYR</sequence>
<comment type="caution">
    <text evidence="1">The sequence shown here is derived from an EMBL/GenBank/DDBJ whole genome shotgun (WGS) entry which is preliminary data.</text>
</comment>
<proteinExistence type="predicted"/>
<evidence type="ECO:0000313" key="1">
    <source>
        <dbReference type="EMBL" id="MEE3745127.1"/>
    </source>
</evidence>